<evidence type="ECO:0000313" key="1">
    <source>
        <dbReference type="EMBL" id="MDO1536923.1"/>
    </source>
</evidence>
<dbReference type="EMBL" id="JAUKVY010000033">
    <property type="protein sequence ID" value="MDO1536923.1"/>
    <property type="molecule type" value="Genomic_DNA"/>
</dbReference>
<dbReference type="Proteomes" id="UP001169027">
    <property type="component" value="Unassembled WGS sequence"/>
</dbReference>
<evidence type="ECO:0008006" key="3">
    <source>
        <dbReference type="Google" id="ProtNLM"/>
    </source>
</evidence>
<organism evidence="1 2">
    <name type="scientific">Variovorax ginsengisoli</name>
    <dbReference type="NCBI Taxonomy" id="363844"/>
    <lineage>
        <taxon>Bacteria</taxon>
        <taxon>Pseudomonadati</taxon>
        <taxon>Pseudomonadota</taxon>
        <taxon>Betaproteobacteria</taxon>
        <taxon>Burkholderiales</taxon>
        <taxon>Comamonadaceae</taxon>
        <taxon>Variovorax</taxon>
    </lineage>
</organism>
<protein>
    <recommendedName>
        <fullName evidence="3">DUF904 domain-containing protein</fullName>
    </recommendedName>
</protein>
<keyword evidence="2" id="KW-1185">Reference proteome</keyword>
<evidence type="ECO:0000313" key="2">
    <source>
        <dbReference type="Proteomes" id="UP001169027"/>
    </source>
</evidence>
<accession>A0ABT8SDD7</accession>
<sequence length="58" mass="6727">MADMTELLLSALERQSRIQAQQFDDLRSSVATLRSQLGELVKRIDRLDDTSTRHEPQR</sequence>
<proteinExistence type="predicted"/>
<gene>
    <name evidence="1" type="ORF">Q2T77_32100</name>
</gene>
<dbReference type="RefSeq" id="WP_301815138.1">
    <property type="nucleotide sequence ID" value="NZ_JAUJZH010000033.1"/>
</dbReference>
<reference evidence="1" key="1">
    <citation type="submission" date="2023-06" db="EMBL/GenBank/DDBJ databases">
        <authorList>
            <person name="Jiang Y."/>
            <person name="Liu Q."/>
        </authorList>
    </citation>
    <scope>NUCLEOTIDE SEQUENCE</scope>
    <source>
        <strain evidence="1">CGMCC 1.12090</strain>
    </source>
</reference>
<name>A0ABT8SDD7_9BURK</name>
<comment type="caution">
    <text evidence="1">The sequence shown here is derived from an EMBL/GenBank/DDBJ whole genome shotgun (WGS) entry which is preliminary data.</text>
</comment>